<evidence type="ECO:0000256" key="8">
    <source>
        <dbReference type="SAM" id="SignalP"/>
    </source>
</evidence>
<evidence type="ECO:0000256" key="7">
    <source>
        <dbReference type="PROSITE-ProRule" id="PRU01360"/>
    </source>
</evidence>
<dbReference type="InterPro" id="IPR057601">
    <property type="entry name" value="Oar-like_b-barrel"/>
</dbReference>
<dbReference type="GO" id="GO:0044718">
    <property type="term" value="P:siderophore transmembrane transport"/>
    <property type="evidence" value="ECO:0007669"/>
    <property type="project" value="TreeGrafter"/>
</dbReference>
<proteinExistence type="inferred from homology"/>
<evidence type="ECO:0000313" key="11">
    <source>
        <dbReference type="Proteomes" id="UP000431269"/>
    </source>
</evidence>
<dbReference type="InterPro" id="IPR008969">
    <property type="entry name" value="CarboxyPept-like_regulatory"/>
</dbReference>
<dbReference type="EMBL" id="CP047045">
    <property type="protein sequence ID" value="QGZ96349.1"/>
    <property type="molecule type" value="Genomic_DNA"/>
</dbReference>
<evidence type="ECO:0000256" key="2">
    <source>
        <dbReference type="ARBA" id="ARBA00022448"/>
    </source>
</evidence>
<dbReference type="Pfam" id="PF25183">
    <property type="entry name" value="OMP_b-brl_4"/>
    <property type="match status" value="2"/>
</dbReference>
<comment type="similarity">
    <text evidence="7">Belongs to the TonB-dependent receptor family.</text>
</comment>
<dbReference type="Pfam" id="PF13620">
    <property type="entry name" value="CarboxypepD_reg"/>
    <property type="match status" value="1"/>
</dbReference>
<dbReference type="Proteomes" id="UP000431269">
    <property type="component" value="Chromosome"/>
</dbReference>
<keyword evidence="11" id="KW-1185">Reference proteome</keyword>
<feature type="domain" description="TonB-dependent transporter Oar-like beta-barrel" evidence="9">
    <location>
        <begin position="260"/>
        <end position="335"/>
    </location>
</feature>
<keyword evidence="5 7" id="KW-0472">Membrane</keyword>
<dbReference type="PANTHER" id="PTHR30069">
    <property type="entry name" value="TONB-DEPENDENT OUTER MEMBRANE RECEPTOR"/>
    <property type="match status" value="1"/>
</dbReference>
<feature type="domain" description="TonB-dependent transporter Oar-like beta-barrel" evidence="9">
    <location>
        <begin position="340"/>
        <end position="933"/>
    </location>
</feature>
<dbReference type="KEGG" id="tsv:DSM104635_03208"/>
<evidence type="ECO:0000256" key="5">
    <source>
        <dbReference type="ARBA" id="ARBA00023136"/>
    </source>
</evidence>
<dbReference type="InterPro" id="IPR037066">
    <property type="entry name" value="Plug_dom_sf"/>
</dbReference>
<keyword evidence="10" id="KW-0675">Receptor</keyword>
<organism evidence="10 11">
    <name type="scientific">Terricaulis silvestris</name>
    <dbReference type="NCBI Taxonomy" id="2686094"/>
    <lineage>
        <taxon>Bacteria</taxon>
        <taxon>Pseudomonadati</taxon>
        <taxon>Pseudomonadota</taxon>
        <taxon>Alphaproteobacteria</taxon>
        <taxon>Caulobacterales</taxon>
        <taxon>Caulobacteraceae</taxon>
        <taxon>Terricaulis</taxon>
    </lineage>
</organism>
<dbReference type="PROSITE" id="PS52016">
    <property type="entry name" value="TONB_DEPENDENT_REC_3"/>
    <property type="match status" value="1"/>
</dbReference>
<keyword evidence="8" id="KW-0732">Signal</keyword>
<evidence type="ECO:0000256" key="4">
    <source>
        <dbReference type="ARBA" id="ARBA00022692"/>
    </source>
</evidence>
<keyword evidence="6 7" id="KW-0998">Cell outer membrane</keyword>
<reference evidence="11" key="1">
    <citation type="submission" date="2019-12" db="EMBL/GenBank/DDBJ databases">
        <title>Complete genome of Terracaulis silvestris 0127_4.</title>
        <authorList>
            <person name="Vieira S."/>
            <person name="Riedel T."/>
            <person name="Sproer C."/>
            <person name="Pascual J."/>
            <person name="Boedeker C."/>
            <person name="Overmann J."/>
        </authorList>
    </citation>
    <scope>NUCLEOTIDE SEQUENCE [LARGE SCALE GENOMIC DNA]</scope>
    <source>
        <strain evidence="11">0127_4</strain>
    </source>
</reference>
<accession>A0A6I6MNS8</accession>
<name>A0A6I6MNS8_9CAUL</name>
<dbReference type="InterPro" id="IPR036942">
    <property type="entry name" value="Beta-barrel_TonB_sf"/>
</dbReference>
<dbReference type="InterPro" id="IPR039426">
    <property type="entry name" value="TonB-dep_rcpt-like"/>
</dbReference>
<evidence type="ECO:0000256" key="6">
    <source>
        <dbReference type="ARBA" id="ARBA00023237"/>
    </source>
</evidence>
<dbReference type="Gene3D" id="2.40.170.20">
    <property type="entry name" value="TonB-dependent receptor, beta-barrel domain"/>
    <property type="match status" value="2"/>
</dbReference>
<protein>
    <submittedName>
        <fullName evidence="10">Ferrienterochelin and colicin outer membrane receptor</fullName>
    </submittedName>
</protein>
<dbReference type="AlphaFoldDB" id="A0A6I6MNS8"/>
<sequence>MRKTNRERLFASTLLAGVASLGVPLAVGGAAFMATSTDALAQDYTNANLTGTIVDENGSPVSGATVSITSDAQGFTRTSTTDANGNWRVPQIPQGTYTAVVTADGYSTTTSRGIRVQVGTANAYQIEMAAAGTGDEIVVTATRQVEFSQTTTGTSIDVSELAAREPIARNVTGLILLTPGAVPSDTAFSLASGQSLAPASINGATGAENAFFINGLNTTNFINGLGGATVPFDFYQTVEVKTGGYQAEFGRAIGGVVNAVTKSGSNDFSGGVHVNFAPNDLLEDRPNAEFRQYSMYDSEQTTATVELGGPILRDHLFFYGLYEHRDIEQQTASTGGVVNRTTQDDPFWGYKIDAFVTDDHHLEYTFWDTTATINGQQFEFDPNTNQLLDPNPILLTETFQGGENWVGRYTGAFTDWLTVSAAYGNSQTDAAALNNLQTVPQVFNQGEVMGEAGCDPSAPCFVSGANPVSATTFPFNSERTFYRADIDVFFNLLGEHHVRFGYDHEDTTMNQLSVRNGGTAGNAFLDGGSVTLRNTALQAATGVGIAQANQDYIRRRMFISGGGFEGITEAVYIQDAWDVTDRLNLSLGWRRDQYSVDNGAGGTFIDFNDEQAIRAGFSYDVFGDRSGRLYGFYGRYYLPVPSNTAFRAAAPAIDIDENFYPLGGAGTSITQADVDAILAGNWGLFPQATGGASQTVCPSGVLSVWLQNGGAAGTAACTVRNNGLAPDIESVRSLNLGSTYEDEFLIGYETNLGSDWTAGVSLTYRDLGRVSEDAKIDRGILAYCADQGYNLATECGDVSATAGVQPYSDASFTYFILNPGEDSHVILPHGIGPGNAITDVTLTAEQLGFPEVRREYLGLVFSLERPFDGTWGMNASYTLSKSEGNFEGALQSDVGQVDPGITEDFDFLAFIPGHYGLLPNHRAHVLKVRGSYAITEDLLVGGNVSVTSPRHYGCIGAATGFADGLIADDSYGAGSDARICNGVVVDRGSVFESDWLYNVDLSFRYELPEAINPFGNLSLRADLFNVFNEQGVQEADEVGEFGVGPTGVNPNYGSPIAYQTPRSVRFGFDWTF</sequence>
<dbReference type="GO" id="GO:0009279">
    <property type="term" value="C:cell outer membrane"/>
    <property type="evidence" value="ECO:0007669"/>
    <property type="project" value="UniProtKB-SubCell"/>
</dbReference>
<feature type="chain" id="PRO_5026054051" evidence="8">
    <location>
        <begin position="42"/>
        <end position="1072"/>
    </location>
</feature>
<gene>
    <name evidence="10" type="ORF">DSM104635_03208</name>
</gene>
<evidence type="ECO:0000313" key="10">
    <source>
        <dbReference type="EMBL" id="QGZ96349.1"/>
    </source>
</evidence>
<evidence type="ECO:0000256" key="1">
    <source>
        <dbReference type="ARBA" id="ARBA00004571"/>
    </source>
</evidence>
<dbReference type="GO" id="GO:0015344">
    <property type="term" value="F:siderophore uptake transmembrane transporter activity"/>
    <property type="evidence" value="ECO:0007669"/>
    <property type="project" value="TreeGrafter"/>
</dbReference>
<evidence type="ECO:0000259" key="9">
    <source>
        <dbReference type="Pfam" id="PF25183"/>
    </source>
</evidence>
<keyword evidence="4 7" id="KW-0812">Transmembrane</keyword>
<keyword evidence="2 7" id="KW-0813">Transport</keyword>
<evidence type="ECO:0000256" key="3">
    <source>
        <dbReference type="ARBA" id="ARBA00022452"/>
    </source>
</evidence>
<dbReference type="RefSeq" id="WP_228445723.1">
    <property type="nucleotide sequence ID" value="NZ_CP047045.1"/>
</dbReference>
<keyword evidence="3 7" id="KW-1134">Transmembrane beta strand</keyword>
<feature type="signal peptide" evidence="8">
    <location>
        <begin position="1"/>
        <end position="41"/>
    </location>
</feature>
<dbReference type="Gene3D" id="2.170.130.10">
    <property type="entry name" value="TonB-dependent receptor, plug domain"/>
    <property type="match status" value="1"/>
</dbReference>
<dbReference type="SUPFAM" id="SSF56935">
    <property type="entry name" value="Porins"/>
    <property type="match status" value="1"/>
</dbReference>
<dbReference type="PANTHER" id="PTHR30069:SF46">
    <property type="entry name" value="OAR PROTEIN"/>
    <property type="match status" value="1"/>
</dbReference>
<comment type="subcellular location">
    <subcellularLocation>
        <location evidence="1 7">Cell outer membrane</location>
        <topology evidence="1 7">Multi-pass membrane protein</topology>
    </subcellularLocation>
</comment>
<dbReference type="Gene3D" id="2.60.40.1120">
    <property type="entry name" value="Carboxypeptidase-like, regulatory domain"/>
    <property type="match status" value="1"/>
</dbReference>
<dbReference type="SUPFAM" id="SSF49464">
    <property type="entry name" value="Carboxypeptidase regulatory domain-like"/>
    <property type="match status" value="1"/>
</dbReference>